<keyword evidence="3" id="KW-1185">Reference proteome</keyword>
<feature type="domain" description="FAD-binding" evidence="1">
    <location>
        <begin position="4"/>
        <end position="173"/>
    </location>
</feature>
<dbReference type="Proteomes" id="UP000473325">
    <property type="component" value="Unassembled WGS sequence"/>
</dbReference>
<proteinExistence type="predicted"/>
<dbReference type="GO" id="GO:0004497">
    <property type="term" value="F:monooxygenase activity"/>
    <property type="evidence" value="ECO:0007669"/>
    <property type="project" value="UniProtKB-KW"/>
</dbReference>
<dbReference type="EMBL" id="WUEK01000005">
    <property type="protein sequence ID" value="MXG89716.1"/>
    <property type="molecule type" value="Genomic_DNA"/>
</dbReference>
<protein>
    <submittedName>
        <fullName evidence="2">Monooxygenase</fullName>
    </submittedName>
</protein>
<dbReference type="AlphaFoldDB" id="A0A6L7EVI5"/>
<dbReference type="InterPro" id="IPR036188">
    <property type="entry name" value="FAD/NAD-bd_sf"/>
</dbReference>
<dbReference type="PANTHER" id="PTHR42685">
    <property type="entry name" value="GERANYLGERANYL DIPHOSPHATE REDUCTASE"/>
    <property type="match status" value="1"/>
</dbReference>
<name>A0A6L7EVI5_9ACTN</name>
<dbReference type="PRINTS" id="PR00420">
    <property type="entry name" value="RNGMNOXGNASE"/>
</dbReference>
<dbReference type="PANTHER" id="PTHR42685:SF19">
    <property type="entry name" value="POSSIBLE OXIDOREDUCTASE"/>
    <property type="match status" value="1"/>
</dbReference>
<reference evidence="2 3" key="1">
    <citation type="submission" date="2019-12" db="EMBL/GenBank/DDBJ databases">
        <authorList>
            <person name="Kun Z."/>
        </authorList>
    </citation>
    <scope>NUCLEOTIDE SEQUENCE [LARGE SCALE GENOMIC DNA]</scope>
    <source>
        <strain evidence="2 3">YIM 123512</strain>
    </source>
</reference>
<dbReference type="Gene3D" id="3.50.50.60">
    <property type="entry name" value="FAD/NAD(P)-binding domain"/>
    <property type="match status" value="1"/>
</dbReference>
<gene>
    <name evidence="2" type="ORF">GRQ65_09155</name>
</gene>
<evidence type="ECO:0000313" key="3">
    <source>
        <dbReference type="Proteomes" id="UP000473325"/>
    </source>
</evidence>
<keyword evidence="2" id="KW-0560">Oxidoreductase</keyword>
<dbReference type="GO" id="GO:0071949">
    <property type="term" value="F:FAD binding"/>
    <property type="evidence" value="ECO:0007669"/>
    <property type="project" value="InterPro"/>
</dbReference>
<dbReference type="RefSeq" id="WP_160877471.1">
    <property type="nucleotide sequence ID" value="NZ_WUEK01000005.1"/>
</dbReference>
<evidence type="ECO:0000259" key="1">
    <source>
        <dbReference type="Pfam" id="PF01494"/>
    </source>
</evidence>
<organism evidence="2 3">
    <name type="scientific">Nocardioides flavescens</name>
    <dbReference type="NCBI Taxonomy" id="2691959"/>
    <lineage>
        <taxon>Bacteria</taxon>
        <taxon>Bacillati</taxon>
        <taxon>Actinomycetota</taxon>
        <taxon>Actinomycetes</taxon>
        <taxon>Propionibacteriales</taxon>
        <taxon>Nocardioidaceae</taxon>
        <taxon>Nocardioides</taxon>
    </lineage>
</organism>
<dbReference type="SUPFAM" id="SSF51905">
    <property type="entry name" value="FAD/NAD(P)-binding domain"/>
    <property type="match status" value="1"/>
</dbReference>
<dbReference type="InterPro" id="IPR050407">
    <property type="entry name" value="Geranylgeranyl_reductase"/>
</dbReference>
<keyword evidence="2" id="KW-0503">Monooxygenase</keyword>
<evidence type="ECO:0000313" key="2">
    <source>
        <dbReference type="EMBL" id="MXG89716.1"/>
    </source>
</evidence>
<comment type="caution">
    <text evidence="2">The sequence shown here is derived from an EMBL/GenBank/DDBJ whole genome shotgun (WGS) entry which is preliminary data.</text>
</comment>
<dbReference type="Pfam" id="PF01494">
    <property type="entry name" value="FAD_binding_3"/>
    <property type="match status" value="1"/>
</dbReference>
<sequence>MRDLVVAGGGPVGLVAALHAARAGLDVVVREPRRPPIDKACGEGLMPGALAALTDLGVDPPGVPITGIRYVDDHDSAVAEFRHGPGRGVRRTALSAALLDAVAAAGVEVVARPVEAVEQRDDHVLVDDEPAGHLIAADGLHSRVRRLVGAERDLSGAKRYGLRAHTAVAPWSSEVEVHWSRRSEAYVTPVARDEVGLAILTDRPAPFAELLADHRGLAERFAGATWSPVRGAGPLRQRVTRRVVGRTLLVGDAAGYLDAITGEGIALGLAQAAAAVEAVVAGCAEDYETAYRRLGRRHQLLTQALLSSARVPAVRRLIVPTAARLPRVFGAAVDQLARPA</sequence>
<dbReference type="InterPro" id="IPR002938">
    <property type="entry name" value="FAD-bd"/>
</dbReference>
<accession>A0A6L7EVI5</accession>